<organism evidence="6 7">
    <name type="scientific">Nephila pilipes</name>
    <name type="common">Giant wood spider</name>
    <name type="synonym">Nephila maculata</name>
    <dbReference type="NCBI Taxonomy" id="299642"/>
    <lineage>
        <taxon>Eukaryota</taxon>
        <taxon>Metazoa</taxon>
        <taxon>Ecdysozoa</taxon>
        <taxon>Arthropoda</taxon>
        <taxon>Chelicerata</taxon>
        <taxon>Arachnida</taxon>
        <taxon>Araneae</taxon>
        <taxon>Araneomorphae</taxon>
        <taxon>Entelegynae</taxon>
        <taxon>Araneoidea</taxon>
        <taxon>Nephilidae</taxon>
        <taxon>Nephila</taxon>
    </lineage>
</organism>
<evidence type="ECO:0000256" key="3">
    <source>
        <dbReference type="ARBA" id="ARBA00022989"/>
    </source>
</evidence>
<dbReference type="InterPro" id="IPR036259">
    <property type="entry name" value="MFS_trans_sf"/>
</dbReference>
<dbReference type="GO" id="GO:0022857">
    <property type="term" value="F:transmembrane transporter activity"/>
    <property type="evidence" value="ECO:0007669"/>
    <property type="project" value="TreeGrafter"/>
</dbReference>
<keyword evidence="3 5" id="KW-1133">Transmembrane helix</keyword>
<protein>
    <submittedName>
        <fullName evidence="6">Inorganic phosphate cotransporter</fullName>
    </submittedName>
</protein>
<dbReference type="GO" id="GO:0006820">
    <property type="term" value="P:monoatomic anion transport"/>
    <property type="evidence" value="ECO:0007669"/>
    <property type="project" value="TreeGrafter"/>
</dbReference>
<proteinExistence type="predicted"/>
<sequence>FFFPAILIGAVGFIGCESSIIITLFLLAMGFNGFMHSGFNVTHVDMSPEFSGSLMGLTNCIANTAGFLAPIYVGMITESGVSNS</sequence>
<evidence type="ECO:0000256" key="2">
    <source>
        <dbReference type="ARBA" id="ARBA00022692"/>
    </source>
</evidence>
<evidence type="ECO:0000256" key="4">
    <source>
        <dbReference type="ARBA" id="ARBA00023136"/>
    </source>
</evidence>
<evidence type="ECO:0000313" key="7">
    <source>
        <dbReference type="Proteomes" id="UP000887013"/>
    </source>
</evidence>
<dbReference type="PANTHER" id="PTHR11662:SF399">
    <property type="entry name" value="FI19708P1-RELATED"/>
    <property type="match status" value="1"/>
</dbReference>
<accession>A0A8X6MDZ1</accession>
<dbReference type="GO" id="GO:0016020">
    <property type="term" value="C:membrane"/>
    <property type="evidence" value="ECO:0007669"/>
    <property type="project" value="UniProtKB-SubCell"/>
</dbReference>
<comment type="caution">
    <text evidence="6">The sequence shown here is derived from an EMBL/GenBank/DDBJ whole genome shotgun (WGS) entry which is preliminary data.</text>
</comment>
<gene>
    <name evidence="6" type="primary">Picot_11</name>
    <name evidence="6" type="ORF">NPIL_682831</name>
</gene>
<evidence type="ECO:0000256" key="1">
    <source>
        <dbReference type="ARBA" id="ARBA00004141"/>
    </source>
</evidence>
<dbReference type="InterPro" id="IPR050382">
    <property type="entry name" value="MFS_Na/Anion_cotransporter"/>
</dbReference>
<feature type="non-terminal residue" evidence="6">
    <location>
        <position position="1"/>
    </location>
</feature>
<name>A0A8X6MDZ1_NEPPI</name>
<dbReference type="PANTHER" id="PTHR11662">
    <property type="entry name" value="SOLUTE CARRIER FAMILY 17"/>
    <property type="match status" value="1"/>
</dbReference>
<keyword evidence="4 5" id="KW-0472">Membrane</keyword>
<dbReference type="Proteomes" id="UP000887013">
    <property type="component" value="Unassembled WGS sequence"/>
</dbReference>
<keyword evidence="7" id="KW-1185">Reference proteome</keyword>
<feature type="transmembrane region" description="Helical" evidence="5">
    <location>
        <begin position="6"/>
        <end position="27"/>
    </location>
</feature>
<keyword evidence="2 5" id="KW-0812">Transmembrane</keyword>
<evidence type="ECO:0000256" key="5">
    <source>
        <dbReference type="SAM" id="Phobius"/>
    </source>
</evidence>
<comment type="subcellular location">
    <subcellularLocation>
        <location evidence="1">Membrane</location>
        <topology evidence="1">Multi-pass membrane protein</topology>
    </subcellularLocation>
</comment>
<evidence type="ECO:0000313" key="6">
    <source>
        <dbReference type="EMBL" id="GFS49763.1"/>
    </source>
</evidence>
<dbReference type="AlphaFoldDB" id="A0A8X6MDZ1"/>
<dbReference type="SUPFAM" id="SSF103473">
    <property type="entry name" value="MFS general substrate transporter"/>
    <property type="match status" value="1"/>
</dbReference>
<dbReference type="EMBL" id="BMAW01045403">
    <property type="protein sequence ID" value="GFS49763.1"/>
    <property type="molecule type" value="Genomic_DNA"/>
</dbReference>
<reference evidence="6" key="1">
    <citation type="submission" date="2020-08" db="EMBL/GenBank/DDBJ databases">
        <title>Multicomponent nature underlies the extraordinary mechanical properties of spider dragline silk.</title>
        <authorList>
            <person name="Kono N."/>
            <person name="Nakamura H."/>
            <person name="Mori M."/>
            <person name="Yoshida Y."/>
            <person name="Ohtoshi R."/>
            <person name="Malay A.D."/>
            <person name="Moran D.A.P."/>
            <person name="Tomita M."/>
            <person name="Numata K."/>
            <person name="Arakawa K."/>
        </authorList>
    </citation>
    <scope>NUCLEOTIDE SEQUENCE</scope>
</reference>
<dbReference type="OrthoDB" id="6435458at2759"/>